<dbReference type="PANTHER" id="PTHR42796">
    <property type="entry name" value="FUMARYLACETOACETATE HYDROLASE DOMAIN-CONTAINING PROTEIN 2A-RELATED"/>
    <property type="match status" value="1"/>
</dbReference>
<sequence>MKFARLGPAGAETPVVLDGDTAYDLSAVTSDVDGEFLGSGGVERAAEALAAGRLPVLDGHTDARVGSPIARPSAVICVGMNYAAHAAESGSPPPETPILFLKTPNTVAGPHDEVTIPPGSERTDWEVELGVVIGKRASYLDSPDQAREHIAGFVVANDLSERQYQLVDSGGQWSKGKCAPGFSPVGPWLVTADEVTHTDLRLRSWVNGEPRQDSTTADMIFGVDFLVWHISQYLALEPGDLVLTGTPEGVALSGRFPYLADGDVVELEIEGLGRQRQTYRAARSRA</sequence>
<dbReference type="InterPro" id="IPR011234">
    <property type="entry name" value="Fumarylacetoacetase-like_C"/>
</dbReference>
<evidence type="ECO:0000256" key="1">
    <source>
        <dbReference type="ARBA" id="ARBA00010211"/>
    </source>
</evidence>
<protein>
    <submittedName>
        <fullName evidence="4">2-keto-4-pentenoate hydratase/2-oxohepta-3-ene-1,7-dioic acid hydratase</fullName>
    </submittedName>
</protein>
<keyword evidence="5" id="KW-1185">Reference proteome</keyword>
<dbReference type="STRING" id="882082.SaccyDRAFT_1364"/>
<dbReference type="GO" id="GO:0003824">
    <property type="term" value="F:catalytic activity"/>
    <property type="evidence" value="ECO:0007669"/>
    <property type="project" value="InterPro"/>
</dbReference>
<evidence type="ECO:0000313" key="5">
    <source>
        <dbReference type="Proteomes" id="UP000002791"/>
    </source>
</evidence>
<name>H5XDI1_9PSEU</name>
<dbReference type="SUPFAM" id="SSF56529">
    <property type="entry name" value="FAH"/>
    <property type="match status" value="1"/>
</dbReference>
<dbReference type="Pfam" id="PF01557">
    <property type="entry name" value="FAA_hydrolase"/>
    <property type="match status" value="1"/>
</dbReference>
<dbReference type="Proteomes" id="UP000002791">
    <property type="component" value="Chromosome"/>
</dbReference>
<reference evidence="4 5" key="1">
    <citation type="submission" date="2011-11" db="EMBL/GenBank/DDBJ databases">
        <title>The Noncontiguous Finished sequence of Saccharomonospora cyanea NA-134.</title>
        <authorList>
            <consortium name="US DOE Joint Genome Institute"/>
            <person name="Lucas S."/>
            <person name="Han J."/>
            <person name="Lapidus A."/>
            <person name="Cheng J.-F."/>
            <person name="Goodwin L."/>
            <person name="Pitluck S."/>
            <person name="Peters L."/>
            <person name="Ovchinnikova G."/>
            <person name="Lu M."/>
            <person name="Detter J.C."/>
            <person name="Han C."/>
            <person name="Tapia R."/>
            <person name="Land M."/>
            <person name="Hauser L."/>
            <person name="Kyrpides N."/>
            <person name="Ivanova N."/>
            <person name="Pagani I."/>
            <person name="Brambilla E.-M."/>
            <person name="Klenk H.-P."/>
            <person name="Woyke T."/>
        </authorList>
    </citation>
    <scope>NUCLEOTIDE SEQUENCE [LARGE SCALE GENOMIC DNA]</scope>
    <source>
        <strain evidence="4 5">NA-134</strain>
    </source>
</reference>
<evidence type="ECO:0000259" key="3">
    <source>
        <dbReference type="Pfam" id="PF01557"/>
    </source>
</evidence>
<organism evidence="4 5">
    <name type="scientific">Saccharomonospora cyanea NA-134</name>
    <dbReference type="NCBI Taxonomy" id="882082"/>
    <lineage>
        <taxon>Bacteria</taxon>
        <taxon>Bacillati</taxon>
        <taxon>Actinomycetota</taxon>
        <taxon>Actinomycetes</taxon>
        <taxon>Pseudonocardiales</taxon>
        <taxon>Pseudonocardiaceae</taxon>
        <taxon>Saccharomonospora</taxon>
    </lineage>
</organism>
<dbReference type="HOGENOM" id="CLU_028458_3_4_11"/>
<dbReference type="RefSeq" id="WP_005454742.1">
    <property type="nucleotide sequence ID" value="NZ_CM001440.1"/>
</dbReference>
<dbReference type="OrthoDB" id="2273115at2"/>
<accession>H5XDI1</accession>
<proteinExistence type="inferred from homology"/>
<dbReference type="GO" id="GO:0046872">
    <property type="term" value="F:metal ion binding"/>
    <property type="evidence" value="ECO:0007669"/>
    <property type="project" value="UniProtKB-KW"/>
</dbReference>
<dbReference type="PANTHER" id="PTHR42796:SF4">
    <property type="entry name" value="FUMARYLACETOACETATE HYDROLASE DOMAIN-CONTAINING PROTEIN 2A"/>
    <property type="match status" value="1"/>
</dbReference>
<keyword evidence="2" id="KW-0479">Metal-binding</keyword>
<dbReference type="EMBL" id="CM001440">
    <property type="protein sequence ID" value="EHR60273.1"/>
    <property type="molecule type" value="Genomic_DNA"/>
</dbReference>
<evidence type="ECO:0000313" key="4">
    <source>
        <dbReference type="EMBL" id="EHR60273.1"/>
    </source>
</evidence>
<dbReference type="Gene3D" id="3.90.850.10">
    <property type="entry name" value="Fumarylacetoacetase-like, C-terminal domain"/>
    <property type="match status" value="1"/>
</dbReference>
<evidence type="ECO:0000256" key="2">
    <source>
        <dbReference type="ARBA" id="ARBA00022723"/>
    </source>
</evidence>
<gene>
    <name evidence="4" type="ORF">SaccyDRAFT_1364</name>
</gene>
<comment type="similarity">
    <text evidence="1">Belongs to the FAH family.</text>
</comment>
<dbReference type="AlphaFoldDB" id="H5XDI1"/>
<dbReference type="InterPro" id="IPR036663">
    <property type="entry name" value="Fumarylacetoacetase_C_sf"/>
</dbReference>
<dbReference type="GO" id="GO:0044281">
    <property type="term" value="P:small molecule metabolic process"/>
    <property type="evidence" value="ECO:0007669"/>
    <property type="project" value="UniProtKB-ARBA"/>
</dbReference>
<dbReference type="eggNOG" id="COG0179">
    <property type="taxonomic scope" value="Bacteria"/>
</dbReference>
<dbReference type="InterPro" id="IPR051121">
    <property type="entry name" value="FAH"/>
</dbReference>
<feature type="domain" description="Fumarylacetoacetase-like C-terminal" evidence="3">
    <location>
        <begin position="75"/>
        <end position="278"/>
    </location>
</feature>